<comment type="domain">
    <text evidence="6">The N-terminal region contains the highly conserved SGGXDS motif, predicted to be a P-loop motif involved in ATP binding.</text>
</comment>
<gene>
    <name evidence="6" type="primary">tilS</name>
    <name evidence="8" type="ORF">SAMN06273572_101874</name>
</gene>
<dbReference type="HAMAP" id="MF_01161">
    <property type="entry name" value="tRNA_Ile_lys_synt"/>
    <property type="match status" value="1"/>
</dbReference>
<evidence type="ECO:0000256" key="5">
    <source>
        <dbReference type="ARBA" id="ARBA00048539"/>
    </source>
</evidence>
<dbReference type="SUPFAM" id="SSF52402">
    <property type="entry name" value="Adenine nucleotide alpha hydrolases-like"/>
    <property type="match status" value="1"/>
</dbReference>
<dbReference type="EMBL" id="OCTN01000001">
    <property type="protein sequence ID" value="SOH93020.1"/>
    <property type="molecule type" value="Genomic_DNA"/>
</dbReference>
<dbReference type="InterPro" id="IPR011063">
    <property type="entry name" value="TilS/TtcA_N"/>
</dbReference>
<evidence type="ECO:0000313" key="8">
    <source>
        <dbReference type="EMBL" id="SOH93020.1"/>
    </source>
</evidence>
<dbReference type="PANTHER" id="PTHR43033:SF1">
    <property type="entry name" value="TRNA(ILE)-LYSIDINE SYNTHASE-RELATED"/>
    <property type="match status" value="1"/>
</dbReference>
<accession>A0A2C9CP89</accession>
<dbReference type="PANTHER" id="PTHR43033">
    <property type="entry name" value="TRNA(ILE)-LYSIDINE SYNTHASE-RELATED"/>
    <property type="match status" value="1"/>
</dbReference>
<evidence type="ECO:0000256" key="1">
    <source>
        <dbReference type="ARBA" id="ARBA00022598"/>
    </source>
</evidence>
<dbReference type="RefSeq" id="WP_097928560.1">
    <property type="nucleotide sequence ID" value="NZ_OCTN01000001.1"/>
</dbReference>
<dbReference type="GO" id="GO:0032267">
    <property type="term" value="F:tRNA(Ile)-lysidine synthase activity"/>
    <property type="evidence" value="ECO:0007669"/>
    <property type="project" value="UniProtKB-EC"/>
</dbReference>
<dbReference type="InterPro" id="IPR012795">
    <property type="entry name" value="tRNA_Ile_lys_synt_N"/>
</dbReference>
<dbReference type="AlphaFoldDB" id="A0A2C9CP89"/>
<dbReference type="InterPro" id="IPR012094">
    <property type="entry name" value="tRNA_Ile_lys_synt"/>
</dbReference>
<reference evidence="9" key="1">
    <citation type="submission" date="2017-09" db="EMBL/GenBank/DDBJ databases">
        <authorList>
            <person name="Varghese N."/>
            <person name="Submissions S."/>
        </authorList>
    </citation>
    <scope>NUCLEOTIDE SEQUENCE [LARGE SCALE GENOMIC DNA]</scope>
    <source>
        <strain evidence="9">C7</strain>
    </source>
</reference>
<evidence type="ECO:0000256" key="3">
    <source>
        <dbReference type="ARBA" id="ARBA00022741"/>
    </source>
</evidence>
<keyword evidence="6" id="KW-0963">Cytoplasm</keyword>
<proteinExistence type="inferred from homology"/>
<keyword evidence="4 6" id="KW-0067">ATP-binding</keyword>
<evidence type="ECO:0000256" key="4">
    <source>
        <dbReference type="ARBA" id="ARBA00022840"/>
    </source>
</evidence>
<keyword evidence="1 6" id="KW-0436">Ligase</keyword>
<dbReference type="Pfam" id="PF01171">
    <property type="entry name" value="ATP_bind_3"/>
    <property type="match status" value="1"/>
</dbReference>
<name>A0A2C9CP89_9RHOB</name>
<dbReference type="CDD" id="cd01992">
    <property type="entry name" value="TilS_N"/>
    <property type="match status" value="1"/>
</dbReference>
<dbReference type="NCBIfam" id="TIGR02432">
    <property type="entry name" value="lysidine_TilS_N"/>
    <property type="match status" value="1"/>
</dbReference>
<dbReference type="Proteomes" id="UP000220034">
    <property type="component" value="Unassembled WGS sequence"/>
</dbReference>
<evidence type="ECO:0000259" key="7">
    <source>
        <dbReference type="Pfam" id="PF01171"/>
    </source>
</evidence>
<evidence type="ECO:0000256" key="6">
    <source>
        <dbReference type="HAMAP-Rule" id="MF_01161"/>
    </source>
</evidence>
<dbReference type="EC" id="6.3.4.19" evidence="6"/>
<protein>
    <recommendedName>
        <fullName evidence="6">tRNA(Ile)-lysidine synthase</fullName>
        <ecNumber evidence="6">6.3.4.19</ecNumber>
    </recommendedName>
    <alternativeName>
        <fullName evidence="6">tRNA(Ile)-2-lysyl-cytidine synthase</fullName>
    </alternativeName>
    <alternativeName>
        <fullName evidence="6">tRNA(Ile)-lysidine synthetase</fullName>
    </alternativeName>
</protein>
<dbReference type="InterPro" id="IPR014729">
    <property type="entry name" value="Rossmann-like_a/b/a_fold"/>
</dbReference>
<comment type="catalytic activity">
    <reaction evidence="5 6">
        <text>cytidine(34) in tRNA(Ile2) + L-lysine + ATP = lysidine(34) in tRNA(Ile2) + AMP + diphosphate + H(+)</text>
        <dbReference type="Rhea" id="RHEA:43744"/>
        <dbReference type="Rhea" id="RHEA-COMP:10625"/>
        <dbReference type="Rhea" id="RHEA-COMP:10670"/>
        <dbReference type="ChEBI" id="CHEBI:15378"/>
        <dbReference type="ChEBI" id="CHEBI:30616"/>
        <dbReference type="ChEBI" id="CHEBI:32551"/>
        <dbReference type="ChEBI" id="CHEBI:33019"/>
        <dbReference type="ChEBI" id="CHEBI:82748"/>
        <dbReference type="ChEBI" id="CHEBI:83665"/>
        <dbReference type="ChEBI" id="CHEBI:456215"/>
        <dbReference type="EC" id="6.3.4.19"/>
    </reaction>
</comment>
<keyword evidence="2 6" id="KW-0819">tRNA processing</keyword>
<sequence length="397" mass="43565">MLDLSVLAQRRDGPLGIAVSGGGDSVALLLLLREWAQSTDLTIATVDHGLRTESADEAAWVAALCKKLNLPHCTVKWARPAEISGNLAEQARDARRQLLADWIVTEGGNTVCLGHTQDDVAETFLMRLSRGSGLDGLSAMRAVSQRDGVTWLRPMLQAGRQDLREYLRSMGQTWVDDPTNEDDNYARARTRKALRVLQDLDIDPAKIAQTAQRLESSRDVLSAETAQLARRCIHQTHYGELILSRLAFEQAAHVLQERLLRVVIAYFGGVAHTPRQQAVRRLHDCVMSGGATTLAGVQMRGDGGKCHFFREPAAVSPAITPQPAAIIWDHRWIISPLRADWHVAALGAAGLSQCDTRPKGLRAVVAETLPAVWNGGSLVATPVLKPRDDITFRQKRL</sequence>
<comment type="subcellular location">
    <subcellularLocation>
        <location evidence="6">Cytoplasm</location>
    </subcellularLocation>
</comment>
<keyword evidence="9" id="KW-1185">Reference proteome</keyword>
<keyword evidence="3 6" id="KW-0547">Nucleotide-binding</keyword>
<organism evidence="8 9">
    <name type="scientific">Pontivivens marinum</name>
    <dbReference type="NCBI Taxonomy" id="1690039"/>
    <lineage>
        <taxon>Bacteria</taxon>
        <taxon>Pseudomonadati</taxon>
        <taxon>Pseudomonadota</taxon>
        <taxon>Alphaproteobacteria</taxon>
        <taxon>Rhodobacterales</taxon>
        <taxon>Paracoccaceae</taxon>
        <taxon>Pontivivens</taxon>
    </lineage>
</organism>
<evidence type="ECO:0000313" key="9">
    <source>
        <dbReference type="Proteomes" id="UP000220034"/>
    </source>
</evidence>
<evidence type="ECO:0000256" key="2">
    <source>
        <dbReference type="ARBA" id="ARBA00022694"/>
    </source>
</evidence>
<comment type="function">
    <text evidence="6">Ligates lysine onto the cytidine present at position 34 of the AUA codon-specific tRNA(Ile) that contains the anticodon CAU, in an ATP-dependent manner. Cytidine is converted to lysidine, thus changing the amino acid specificity of the tRNA from methionine to isoleucine.</text>
</comment>
<dbReference type="GO" id="GO:0006400">
    <property type="term" value="P:tRNA modification"/>
    <property type="evidence" value="ECO:0007669"/>
    <property type="project" value="UniProtKB-UniRule"/>
</dbReference>
<dbReference type="OrthoDB" id="9807403at2"/>
<dbReference type="Gene3D" id="3.40.50.620">
    <property type="entry name" value="HUPs"/>
    <property type="match status" value="1"/>
</dbReference>
<dbReference type="GO" id="GO:0005737">
    <property type="term" value="C:cytoplasm"/>
    <property type="evidence" value="ECO:0007669"/>
    <property type="project" value="UniProtKB-SubCell"/>
</dbReference>
<comment type="similarity">
    <text evidence="6">Belongs to the tRNA(Ile)-lysidine synthase family.</text>
</comment>
<dbReference type="GO" id="GO:0005524">
    <property type="term" value="F:ATP binding"/>
    <property type="evidence" value="ECO:0007669"/>
    <property type="project" value="UniProtKB-UniRule"/>
</dbReference>
<feature type="domain" description="tRNA(Ile)-lysidine/2-thiocytidine synthase N-terminal" evidence="7">
    <location>
        <begin position="16"/>
        <end position="192"/>
    </location>
</feature>
<feature type="binding site" evidence="6">
    <location>
        <begin position="20"/>
        <end position="25"/>
    </location>
    <ligand>
        <name>ATP</name>
        <dbReference type="ChEBI" id="CHEBI:30616"/>
    </ligand>
</feature>